<organism evidence="1 2">
    <name type="scientific">Caerostris darwini</name>
    <dbReference type="NCBI Taxonomy" id="1538125"/>
    <lineage>
        <taxon>Eukaryota</taxon>
        <taxon>Metazoa</taxon>
        <taxon>Ecdysozoa</taxon>
        <taxon>Arthropoda</taxon>
        <taxon>Chelicerata</taxon>
        <taxon>Arachnida</taxon>
        <taxon>Araneae</taxon>
        <taxon>Araneomorphae</taxon>
        <taxon>Entelegynae</taxon>
        <taxon>Araneoidea</taxon>
        <taxon>Araneidae</taxon>
        <taxon>Caerostris</taxon>
    </lineage>
</organism>
<dbReference type="Proteomes" id="UP001054837">
    <property type="component" value="Unassembled WGS sequence"/>
</dbReference>
<protein>
    <submittedName>
        <fullName evidence="1">Uncharacterized protein</fullName>
    </submittedName>
</protein>
<evidence type="ECO:0000313" key="1">
    <source>
        <dbReference type="EMBL" id="GIY52163.1"/>
    </source>
</evidence>
<keyword evidence="2" id="KW-1185">Reference proteome</keyword>
<sequence length="117" mass="13511">MFHICISSKEIERIRKKYFIHSLTANERPSTKSIDTLAQLLRSGIRFGNLLRVNEPDDRQKTNGKRKKRIRHCPLLLAVSPFLRNNPPYRIGILESQVSLEFCKLSYNNEGGIQKAS</sequence>
<comment type="caution">
    <text evidence="1">The sequence shown here is derived from an EMBL/GenBank/DDBJ whole genome shotgun (WGS) entry which is preliminary data.</text>
</comment>
<gene>
    <name evidence="1" type="ORF">CDAR_432481</name>
</gene>
<accession>A0AAV4U2Y2</accession>
<dbReference type="AlphaFoldDB" id="A0AAV4U2Y2"/>
<dbReference type="EMBL" id="BPLQ01010632">
    <property type="protein sequence ID" value="GIY52163.1"/>
    <property type="molecule type" value="Genomic_DNA"/>
</dbReference>
<evidence type="ECO:0000313" key="2">
    <source>
        <dbReference type="Proteomes" id="UP001054837"/>
    </source>
</evidence>
<name>A0AAV4U2Y2_9ARAC</name>
<reference evidence="1 2" key="1">
    <citation type="submission" date="2021-06" db="EMBL/GenBank/DDBJ databases">
        <title>Caerostris darwini draft genome.</title>
        <authorList>
            <person name="Kono N."/>
            <person name="Arakawa K."/>
        </authorList>
    </citation>
    <scope>NUCLEOTIDE SEQUENCE [LARGE SCALE GENOMIC DNA]</scope>
</reference>
<proteinExistence type="predicted"/>